<name>A0A642UML5_9ASCO</name>
<keyword evidence="6" id="KW-1185">Reference proteome</keyword>
<dbReference type="VEuPathDB" id="FungiDB:TRICI_006037"/>
<dbReference type="InterPro" id="IPR036291">
    <property type="entry name" value="NAD(P)-bd_dom_sf"/>
</dbReference>
<comment type="similarity">
    <text evidence="3">Belongs to the YIM1 family.</text>
</comment>
<feature type="domain" description="Enoyl reductase (ER)" evidence="4">
    <location>
        <begin position="14"/>
        <end position="336"/>
    </location>
</feature>
<dbReference type="InterPro" id="IPR020843">
    <property type="entry name" value="ER"/>
</dbReference>
<organism evidence="5 6">
    <name type="scientific">Trichomonascus ciferrii</name>
    <dbReference type="NCBI Taxonomy" id="44093"/>
    <lineage>
        <taxon>Eukaryota</taxon>
        <taxon>Fungi</taxon>
        <taxon>Dikarya</taxon>
        <taxon>Ascomycota</taxon>
        <taxon>Saccharomycotina</taxon>
        <taxon>Dipodascomycetes</taxon>
        <taxon>Dipodascales</taxon>
        <taxon>Trichomonascaceae</taxon>
        <taxon>Trichomonascus</taxon>
        <taxon>Trichomonascus ciferrii complex</taxon>
    </lineage>
</organism>
<proteinExistence type="inferred from homology"/>
<comment type="subcellular location">
    <subcellularLocation>
        <location evidence="1">Lipid droplet</location>
    </subcellularLocation>
</comment>
<dbReference type="EMBL" id="SWFS01000482">
    <property type="protein sequence ID" value="KAA8901672.1"/>
    <property type="molecule type" value="Genomic_DNA"/>
</dbReference>
<dbReference type="GO" id="GO:0016491">
    <property type="term" value="F:oxidoreductase activity"/>
    <property type="evidence" value="ECO:0007669"/>
    <property type="project" value="InterPro"/>
</dbReference>
<comment type="caution">
    <text evidence="5">The sequence shown here is derived from an EMBL/GenBank/DDBJ whole genome shotgun (WGS) entry which is preliminary data.</text>
</comment>
<dbReference type="SUPFAM" id="SSF51735">
    <property type="entry name" value="NAD(P)-binding Rossmann-fold domains"/>
    <property type="match status" value="1"/>
</dbReference>
<evidence type="ECO:0000256" key="3">
    <source>
        <dbReference type="ARBA" id="ARBA00038249"/>
    </source>
</evidence>
<dbReference type="OrthoDB" id="3509362at2759"/>
<accession>A0A642UML5</accession>
<dbReference type="Gene3D" id="3.90.180.10">
    <property type="entry name" value="Medium-chain alcohol dehydrogenases, catalytic domain"/>
    <property type="match status" value="1"/>
</dbReference>
<dbReference type="Pfam" id="PF08240">
    <property type="entry name" value="ADH_N"/>
    <property type="match status" value="1"/>
</dbReference>
<evidence type="ECO:0000256" key="1">
    <source>
        <dbReference type="ARBA" id="ARBA00004502"/>
    </source>
</evidence>
<dbReference type="SMART" id="SM00829">
    <property type="entry name" value="PKS_ER"/>
    <property type="match status" value="1"/>
</dbReference>
<evidence type="ECO:0000259" key="4">
    <source>
        <dbReference type="SMART" id="SM00829"/>
    </source>
</evidence>
<dbReference type="Gene3D" id="3.40.50.720">
    <property type="entry name" value="NAD(P)-binding Rossmann-like Domain"/>
    <property type="match status" value="1"/>
</dbReference>
<dbReference type="Pfam" id="PF13602">
    <property type="entry name" value="ADH_zinc_N_2"/>
    <property type="match status" value="1"/>
</dbReference>
<evidence type="ECO:0000313" key="6">
    <source>
        <dbReference type="Proteomes" id="UP000761534"/>
    </source>
</evidence>
<gene>
    <name evidence="5" type="ORF">TRICI_006037</name>
</gene>
<reference evidence="5" key="1">
    <citation type="journal article" date="2019" name="G3 (Bethesda)">
        <title>Genome Assemblies of Two Rare Opportunistic Yeast Pathogens: Diutina rugosa (syn. Candida rugosa) and Trichomonascus ciferrii (syn. Candida ciferrii).</title>
        <authorList>
            <person name="Mixao V."/>
            <person name="Saus E."/>
            <person name="Hansen A.P."/>
            <person name="Lass-Florl C."/>
            <person name="Gabaldon T."/>
        </authorList>
    </citation>
    <scope>NUCLEOTIDE SEQUENCE</scope>
    <source>
        <strain evidence="5">CBS 4856</strain>
    </source>
</reference>
<sequence length="341" mass="37249">MKALQLVQYGEPEEALEFREDVTAPNKESLGSAEVYVKVCAVSINPVDWKIVKGMLKPLWKLELPVTIGFDVSGTVEAVGSNVQDFAAGDEIISRVHNIGTFQEYVVIDQKLVAKKPANIGLVESAGIPLAAQTALQSCEDVDLGSKKINKTFVPAGLGGVGSYATQILSNVYKVPVATTVSTGKVERMKSLVPDAEVIDYKKEDYTQNLSGVDFILDTTGDLGNEAKVVSKGAIVRSIAATPQSDGVSEKFGSPICFIRWYLDFSSWKESRGLKEKNVDYKYFWLNPSGERLSKIARYIEEEKIQVITDRVYEWADAKAAFSHAIHGSLTGKIVVKVSSD</sequence>
<dbReference type="PANTHER" id="PTHR11695:SF294">
    <property type="entry name" value="RETICULON-4-INTERACTING PROTEIN 1, MITOCHONDRIAL"/>
    <property type="match status" value="1"/>
</dbReference>
<dbReference type="InterPro" id="IPR050700">
    <property type="entry name" value="YIM1/Zinc_Alcohol_DH_Fams"/>
</dbReference>
<dbReference type="InterPro" id="IPR013154">
    <property type="entry name" value="ADH-like_N"/>
</dbReference>
<dbReference type="GO" id="GO:0005739">
    <property type="term" value="C:mitochondrion"/>
    <property type="evidence" value="ECO:0007669"/>
    <property type="project" value="TreeGrafter"/>
</dbReference>
<evidence type="ECO:0000256" key="2">
    <source>
        <dbReference type="ARBA" id="ARBA00022677"/>
    </source>
</evidence>
<protein>
    <recommendedName>
        <fullName evidence="4">Enoyl reductase (ER) domain-containing protein</fullName>
    </recommendedName>
</protein>
<dbReference type="GO" id="GO:0005811">
    <property type="term" value="C:lipid droplet"/>
    <property type="evidence" value="ECO:0007669"/>
    <property type="project" value="UniProtKB-SubCell"/>
</dbReference>
<dbReference type="InterPro" id="IPR011032">
    <property type="entry name" value="GroES-like_sf"/>
</dbReference>
<dbReference type="Proteomes" id="UP000761534">
    <property type="component" value="Unassembled WGS sequence"/>
</dbReference>
<evidence type="ECO:0000313" key="5">
    <source>
        <dbReference type="EMBL" id="KAA8901672.1"/>
    </source>
</evidence>
<dbReference type="CDD" id="cd05289">
    <property type="entry name" value="MDR_like_2"/>
    <property type="match status" value="1"/>
</dbReference>
<keyword evidence="2" id="KW-0551">Lipid droplet</keyword>
<dbReference type="PANTHER" id="PTHR11695">
    <property type="entry name" value="ALCOHOL DEHYDROGENASE RELATED"/>
    <property type="match status" value="1"/>
</dbReference>
<dbReference type="SUPFAM" id="SSF50129">
    <property type="entry name" value="GroES-like"/>
    <property type="match status" value="1"/>
</dbReference>
<dbReference type="AlphaFoldDB" id="A0A642UML5"/>